<dbReference type="GO" id="GO:0009251">
    <property type="term" value="P:glucan catabolic process"/>
    <property type="evidence" value="ECO:0007669"/>
    <property type="project" value="TreeGrafter"/>
</dbReference>
<evidence type="ECO:0000313" key="7">
    <source>
        <dbReference type="EMBL" id="TID15730.1"/>
    </source>
</evidence>
<keyword evidence="3 5" id="KW-0326">Glycosidase</keyword>
<accession>A0A4T0WXG3</accession>
<name>A0A4T0WXG3_9ASCO</name>
<dbReference type="AlphaFoldDB" id="A0A4T0WXG3"/>
<dbReference type="FunFam" id="3.20.20.80:FF:000100">
    <property type="entry name" value="Glycoside hydrolase superfamily"/>
    <property type="match status" value="1"/>
</dbReference>
<feature type="domain" description="Glycoside hydrolase family 5" evidence="6">
    <location>
        <begin position="87"/>
        <end position="368"/>
    </location>
</feature>
<dbReference type="GO" id="GO:0046557">
    <property type="term" value="F:glucan endo-1,6-beta-glucosidase activity"/>
    <property type="evidence" value="ECO:0007669"/>
    <property type="project" value="TreeGrafter"/>
</dbReference>
<evidence type="ECO:0000256" key="5">
    <source>
        <dbReference type="RuleBase" id="RU361153"/>
    </source>
</evidence>
<dbReference type="InterPro" id="IPR050386">
    <property type="entry name" value="Glycosyl_hydrolase_5"/>
</dbReference>
<comment type="caution">
    <text evidence="7">The sequence shown here is derived from an EMBL/GenBank/DDBJ whole genome shotgun (WGS) entry which is preliminary data.</text>
</comment>
<dbReference type="GO" id="GO:0009986">
    <property type="term" value="C:cell surface"/>
    <property type="evidence" value="ECO:0007669"/>
    <property type="project" value="TreeGrafter"/>
</dbReference>
<dbReference type="GO" id="GO:0005737">
    <property type="term" value="C:cytoplasm"/>
    <property type="evidence" value="ECO:0007669"/>
    <property type="project" value="UniProtKB-ARBA"/>
</dbReference>
<dbReference type="Pfam" id="PF00150">
    <property type="entry name" value="Cellulase"/>
    <property type="match status" value="1"/>
</dbReference>
<dbReference type="PANTHER" id="PTHR31297">
    <property type="entry name" value="GLUCAN ENDO-1,6-BETA-GLUCOSIDASE B"/>
    <property type="match status" value="1"/>
</dbReference>
<dbReference type="Gene3D" id="3.20.20.80">
    <property type="entry name" value="Glycosidases"/>
    <property type="match status" value="1"/>
</dbReference>
<dbReference type="OrthoDB" id="1887033at2759"/>
<dbReference type="GO" id="GO:0005576">
    <property type="term" value="C:extracellular region"/>
    <property type="evidence" value="ECO:0007669"/>
    <property type="project" value="TreeGrafter"/>
</dbReference>
<dbReference type="STRING" id="52247.A0A4T0WXG3"/>
<dbReference type="EMBL" id="SELW01000652">
    <property type="protein sequence ID" value="TID15730.1"/>
    <property type="molecule type" value="Genomic_DNA"/>
</dbReference>
<sequence>MGFLDDIKRAVKGESLTQALPAAPLGKEPSVKSIYQSRQNFGVNFGSLFVFEKYIFDDIFIDNTSFELDAIKALIKRDGSESTRLKLEKHWKSYCSDEEWNWLKQRGVQSIRIPIGYWVVNNGNFTKGTSFEKVREVYQNAWNILKSHYIEKAKDYKISVLVDLHALPKGANTGDHSGEKFEEPGFWSSHDAIKLAVEVCRFMGQDLQQYDNVSGIQIVNESVFDEQAKGQMKYYTKAINAIRDVNGEVPIIISDGWWPDQWVKFLEEKTNRKIGASGVVIDHHVYRCFSENDRSKTPDAIINELNGSVLSGLSAEADFIIGEYSCVLDTNTWKKCNVKREDKVQEFGQRQSQIFKERAKTGYYFWTFKFEHGDGGEWGFKPMIERSCIPSRPVSIQTPLQNDYENILNEHYRNHQTYWQSQNPQESYEFWRYREGFVTAWADAVAFARFDNSRIGRVVAWKQARLEEHIRVRGDSKFIWQWLAGFHEALSYFNSL</sequence>
<evidence type="ECO:0000313" key="8">
    <source>
        <dbReference type="Proteomes" id="UP000307173"/>
    </source>
</evidence>
<protein>
    <recommendedName>
        <fullName evidence="6">Glycoside hydrolase family 5 domain-containing protein</fullName>
    </recommendedName>
</protein>
<evidence type="ECO:0000256" key="1">
    <source>
        <dbReference type="ARBA" id="ARBA00005641"/>
    </source>
</evidence>
<comment type="similarity">
    <text evidence="1 5">Belongs to the glycosyl hydrolase 5 (cellulase A) family.</text>
</comment>
<reference evidence="7 8" key="1">
    <citation type="journal article" date="2019" name="Front. Genet.">
        <title>Whole-Genome Sequencing of the Opportunistic Yeast Pathogen Candida inconspicua Uncovers Its Hybrid Origin.</title>
        <authorList>
            <person name="Mixao V."/>
            <person name="Hansen A.P."/>
            <person name="Saus E."/>
            <person name="Boekhout T."/>
            <person name="Lass-Florl C."/>
            <person name="Gabaldon T."/>
        </authorList>
    </citation>
    <scope>NUCLEOTIDE SEQUENCE [LARGE SCALE GENOMIC DNA]</scope>
    <source>
        <strain evidence="7 8">CBS 180</strain>
    </source>
</reference>
<dbReference type="PANTHER" id="PTHR31297:SF43">
    <property type="entry name" value="GLUCAN 1,3-BETA-GLUCOSIDASE 3"/>
    <property type="match status" value="1"/>
</dbReference>
<gene>
    <name evidence="7" type="ORF">CANINC_004259</name>
</gene>
<keyword evidence="4" id="KW-0961">Cell wall biogenesis/degradation</keyword>
<proteinExistence type="inferred from homology"/>
<evidence type="ECO:0000256" key="2">
    <source>
        <dbReference type="ARBA" id="ARBA00022801"/>
    </source>
</evidence>
<evidence type="ECO:0000259" key="6">
    <source>
        <dbReference type="Pfam" id="PF00150"/>
    </source>
</evidence>
<dbReference type="Proteomes" id="UP000307173">
    <property type="component" value="Unassembled WGS sequence"/>
</dbReference>
<organism evidence="7 8">
    <name type="scientific">Pichia inconspicua</name>
    <dbReference type="NCBI Taxonomy" id="52247"/>
    <lineage>
        <taxon>Eukaryota</taxon>
        <taxon>Fungi</taxon>
        <taxon>Dikarya</taxon>
        <taxon>Ascomycota</taxon>
        <taxon>Saccharomycotina</taxon>
        <taxon>Pichiomycetes</taxon>
        <taxon>Pichiales</taxon>
        <taxon>Pichiaceae</taxon>
        <taxon>Pichia</taxon>
    </lineage>
</organism>
<dbReference type="InterPro" id="IPR017853">
    <property type="entry name" value="GH"/>
</dbReference>
<dbReference type="InterPro" id="IPR001547">
    <property type="entry name" value="Glyco_hydro_5"/>
</dbReference>
<evidence type="ECO:0000256" key="3">
    <source>
        <dbReference type="ARBA" id="ARBA00023295"/>
    </source>
</evidence>
<keyword evidence="8" id="KW-1185">Reference proteome</keyword>
<dbReference type="SUPFAM" id="SSF51445">
    <property type="entry name" value="(Trans)glycosidases"/>
    <property type="match status" value="1"/>
</dbReference>
<dbReference type="GO" id="GO:0071555">
    <property type="term" value="P:cell wall organization"/>
    <property type="evidence" value="ECO:0007669"/>
    <property type="project" value="UniProtKB-KW"/>
</dbReference>
<keyword evidence="2 5" id="KW-0378">Hydrolase</keyword>
<evidence type="ECO:0000256" key="4">
    <source>
        <dbReference type="ARBA" id="ARBA00023316"/>
    </source>
</evidence>